<dbReference type="Pfam" id="PF13456">
    <property type="entry name" value="RVT_3"/>
    <property type="match status" value="1"/>
</dbReference>
<dbReference type="InterPro" id="IPR012337">
    <property type="entry name" value="RNaseH-like_sf"/>
</dbReference>
<dbReference type="CDD" id="cd06222">
    <property type="entry name" value="RNase_H_like"/>
    <property type="match status" value="1"/>
</dbReference>
<dbReference type="AlphaFoldDB" id="A0A2K3NLV0"/>
<dbReference type="GO" id="GO:0004523">
    <property type="term" value="F:RNA-DNA hybrid ribonuclease activity"/>
    <property type="evidence" value="ECO:0007669"/>
    <property type="project" value="InterPro"/>
</dbReference>
<dbReference type="InterPro" id="IPR044730">
    <property type="entry name" value="RNase_H-like_dom_plant"/>
</dbReference>
<dbReference type="InterPro" id="IPR036397">
    <property type="entry name" value="RNaseH_sf"/>
</dbReference>
<accession>A0A2K3NLV0</accession>
<protein>
    <submittedName>
        <fullName evidence="2">Cytochrome p450</fullName>
    </submittedName>
</protein>
<proteinExistence type="predicted"/>
<reference evidence="2 3" key="1">
    <citation type="journal article" date="2014" name="Am. J. Bot.">
        <title>Genome assembly and annotation for red clover (Trifolium pratense; Fabaceae).</title>
        <authorList>
            <person name="Istvanek J."/>
            <person name="Jaros M."/>
            <person name="Krenek A."/>
            <person name="Repkova J."/>
        </authorList>
    </citation>
    <scope>NUCLEOTIDE SEQUENCE [LARGE SCALE GENOMIC DNA]</scope>
    <source>
        <strain evidence="3">cv. Tatra</strain>
        <tissue evidence="2">Young leaves</tissue>
    </source>
</reference>
<dbReference type="EMBL" id="ASHM01000132">
    <property type="protein sequence ID" value="PNY03979.1"/>
    <property type="molecule type" value="Genomic_DNA"/>
</dbReference>
<sequence length="194" mass="22386">MCPCCEAASENEWHCFFGRVAVQELWKDTGMWKRLEHQYGGDKTRNAGTTIPTFEVNRRAKDALTNWLQVRGKPVRDRLRIGPEREKCTKPQQGMINCNVDAAYYVTENQYSIGACLRDAEDKFMRASCTSHFEGQPEIKEAEAQGLLVTLQWLQQLHIERVEIEMDCMEIVNSVVSKDRNATEYDTVIEQCRC</sequence>
<name>A0A2K3NLV0_TRIPR</name>
<dbReference type="InterPro" id="IPR002156">
    <property type="entry name" value="RNaseH_domain"/>
</dbReference>
<feature type="domain" description="RNase H type-1" evidence="1">
    <location>
        <begin position="99"/>
        <end position="193"/>
    </location>
</feature>
<evidence type="ECO:0000259" key="1">
    <source>
        <dbReference type="Pfam" id="PF13456"/>
    </source>
</evidence>
<dbReference type="Gene3D" id="3.30.420.10">
    <property type="entry name" value="Ribonuclease H-like superfamily/Ribonuclease H"/>
    <property type="match status" value="1"/>
</dbReference>
<evidence type="ECO:0000313" key="2">
    <source>
        <dbReference type="EMBL" id="PNY03979.1"/>
    </source>
</evidence>
<dbReference type="SUPFAM" id="SSF53098">
    <property type="entry name" value="Ribonuclease H-like"/>
    <property type="match status" value="1"/>
</dbReference>
<reference evidence="2 3" key="2">
    <citation type="journal article" date="2017" name="Front. Plant Sci.">
        <title>Gene Classification and Mining of Molecular Markers Useful in Red Clover (Trifolium pratense) Breeding.</title>
        <authorList>
            <person name="Istvanek J."/>
            <person name="Dluhosova J."/>
            <person name="Dluhos P."/>
            <person name="Patkova L."/>
            <person name="Nedelnik J."/>
            <person name="Repkova J."/>
        </authorList>
    </citation>
    <scope>NUCLEOTIDE SEQUENCE [LARGE SCALE GENOMIC DNA]</scope>
    <source>
        <strain evidence="3">cv. Tatra</strain>
        <tissue evidence="2">Young leaves</tissue>
    </source>
</reference>
<gene>
    <name evidence="2" type="ORF">L195_g000390</name>
</gene>
<dbReference type="GO" id="GO:0003676">
    <property type="term" value="F:nucleic acid binding"/>
    <property type="evidence" value="ECO:0007669"/>
    <property type="project" value="InterPro"/>
</dbReference>
<comment type="caution">
    <text evidence="2">The sequence shown here is derived from an EMBL/GenBank/DDBJ whole genome shotgun (WGS) entry which is preliminary data.</text>
</comment>
<dbReference type="InterPro" id="IPR052929">
    <property type="entry name" value="RNase_H-like_EbsB-rel"/>
</dbReference>
<dbReference type="PANTHER" id="PTHR47074">
    <property type="entry name" value="BNAC02G40300D PROTEIN"/>
    <property type="match status" value="1"/>
</dbReference>
<evidence type="ECO:0000313" key="3">
    <source>
        <dbReference type="Proteomes" id="UP000236291"/>
    </source>
</evidence>
<organism evidence="2 3">
    <name type="scientific">Trifolium pratense</name>
    <name type="common">Red clover</name>
    <dbReference type="NCBI Taxonomy" id="57577"/>
    <lineage>
        <taxon>Eukaryota</taxon>
        <taxon>Viridiplantae</taxon>
        <taxon>Streptophyta</taxon>
        <taxon>Embryophyta</taxon>
        <taxon>Tracheophyta</taxon>
        <taxon>Spermatophyta</taxon>
        <taxon>Magnoliopsida</taxon>
        <taxon>eudicotyledons</taxon>
        <taxon>Gunneridae</taxon>
        <taxon>Pentapetalae</taxon>
        <taxon>rosids</taxon>
        <taxon>fabids</taxon>
        <taxon>Fabales</taxon>
        <taxon>Fabaceae</taxon>
        <taxon>Papilionoideae</taxon>
        <taxon>50 kb inversion clade</taxon>
        <taxon>NPAAA clade</taxon>
        <taxon>Hologalegina</taxon>
        <taxon>IRL clade</taxon>
        <taxon>Trifolieae</taxon>
        <taxon>Trifolium</taxon>
    </lineage>
</organism>
<dbReference type="PANTHER" id="PTHR47074:SF48">
    <property type="entry name" value="POLYNUCLEOTIDYL TRANSFERASE, RIBONUCLEASE H-LIKE SUPERFAMILY PROTEIN"/>
    <property type="match status" value="1"/>
</dbReference>
<dbReference type="Proteomes" id="UP000236291">
    <property type="component" value="Unassembled WGS sequence"/>
</dbReference>